<evidence type="ECO:0000313" key="2">
    <source>
        <dbReference type="EMBL" id="GAA4263279.1"/>
    </source>
</evidence>
<evidence type="ECO:0000256" key="1">
    <source>
        <dbReference type="SAM" id="MobiDB-lite"/>
    </source>
</evidence>
<dbReference type="RefSeq" id="WP_345142330.1">
    <property type="nucleotide sequence ID" value="NZ_BAABAT010000065.1"/>
</dbReference>
<protein>
    <submittedName>
        <fullName evidence="2">Uncharacterized protein</fullName>
    </submittedName>
</protein>
<feature type="region of interest" description="Disordered" evidence="1">
    <location>
        <begin position="29"/>
        <end position="61"/>
    </location>
</feature>
<gene>
    <name evidence="2" type="ORF">GCM10022255_106390</name>
</gene>
<evidence type="ECO:0000313" key="3">
    <source>
        <dbReference type="Proteomes" id="UP001500620"/>
    </source>
</evidence>
<dbReference type="EMBL" id="BAABAT010000065">
    <property type="protein sequence ID" value="GAA4263279.1"/>
    <property type="molecule type" value="Genomic_DNA"/>
</dbReference>
<comment type="caution">
    <text evidence="2">The sequence shown here is derived from an EMBL/GenBank/DDBJ whole genome shotgun (WGS) entry which is preliminary data.</text>
</comment>
<organism evidence="2 3">
    <name type="scientific">Dactylosporangium darangshiense</name>
    <dbReference type="NCBI Taxonomy" id="579108"/>
    <lineage>
        <taxon>Bacteria</taxon>
        <taxon>Bacillati</taxon>
        <taxon>Actinomycetota</taxon>
        <taxon>Actinomycetes</taxon>
        <taxon>Micromonosporales</taxon>
        <taxon>Micromonosporaceae</taxon>
        <taxon>Dactylosporangium</taxon>
    </lineage>
</organism>
<sequence>MRLGQDLVQNLVDVQTRLTTEPLRQVDLQPVPQDLHHRLGPPKAGLPTSAAGSHQPGDATAVATALDPDPQALLTGPPSADNLDRHLARQNFQLELVPVREGLLALTEVHLVDAVLGEVRSGLAVVVELEIIEVLRGQADGRPMFDNAGGFVLFDRHHRPGHAVVGGTDSVQSIPQWVGTGRPARCSRLAPAR</sequence>
<name>A0ABP8DTJ2_9ACTN</name>
<reference evidence="3" key="1">
    <citation type="journal article" date="2019" name="Int. J. Syst. Evol. Microbiol.">
        <title>The Global Catalogue of Microorganisms (GCM) 10K type strain sequencing project: providing services to taxonomists for standard genome sequencing and annotation.</title>
        <authorList>
            <consortium name="The Broad Institute Genomics Platform"/>
            <consortium name="The Broad Institute Genome Sequencing Center for Infectious Disease"/>
            <person name="Wu L."/>
            <person name="Ma J."/>
        </authorList>
    </citation>
    <scope>NUCLEOTIDE SEQUENCE [LARGE SCALE GENOMIC DNA]</scope>
    <source>
        <strain evidence="3">JCM 17441</strain>
    </source>
</reference>
<keyword evidence="3" id="KW-1185">Reference proteome</keyword>
<dbReference type="Proteomes" id="UP001500620">
    <property type="component" value="Unassembled WGS sequence"/>
</dbReference>
<accession>A0ABP8DTJ2</accession>
<proteinExistence type="predicted"/>